<dbReference type="InterPro" id="IPR001202">
    <property type="entry name" value="WW_dom"/>
</dbReference>
<evidence type="ECO:0000313" key="9">
    <source>
        <dbReference type="Proteomes" id="UP000078550"/>
    </source>
</evidence>
<evidence type="ECO:0000313" key="7">
    <source>
        <dbReference type="EMBL" id="SBT46274.1"/>
    </source>
</evidence>
<name>A0A1A8ZSJ1_PLAOA</name>
<evidence type="ECO:0000259" key="6">
    <source>
        <dbReference type="PROSITE" id="PS50102"/>
    </source>
</evidence>
<keyword evidence="10" id="KW-1185">Reference proteome</keyword>
<dbReference type="EMBL" id="FLRE01000185">
    <property type="protein sequence ID" value="SBT46794.1"/>
    <property type="molecule type" value="Genomic_DNA"/>
</dbReference>
<dbReference type="FunFam" id="3.30.70.330:FF:000359">
    <property type="entry name" value="CUGBP Elav-like family member 2"/>
    <property type="match status" value="1"/>
</dbReference>
<dbReference type="CDD" id="cd00201">
    <property type="entry name" value="WW"/>
    <property type="match status" value="1"/>
</dbReference>
<evidence type="ECO:0000256" key="2">
    <source>
        <dbReference type="ARBA" id="ARBA00022884"/>
    </source>
</evidence>
<dbReference type="SMART" id="SM00360">
    <property type="entry name" value="RRM"/>
    <property type="match status" value="3"/>
</dbReference>
<feature type="domain" description="WW" evidence="5">
    <location>
        <begin position="346"/>
        <end position="380"/>
    </location>
</feature>
<dbReference type="InterPro" id="IPR000504">
    <property type="entry name" value="RRM_dom"/>
</dbReference>
<evidence type="ECO:0000259" key="5">
    <source>
        <dbReference type="PROSITE" id="PS50020"/>
    </source>
</evidence>
<reference evidence="8" key="1">
    <citation type="submission" date="2016-05" db="EMBL/GenBank/DDBJ databases">
        <authorList>
            <person name="Lavstsen T."/>
            <person name="Jespersen J.S."/>
        </authorList>
    </citation>
    <scope>NUCLEOTIDE SEQUENCE [LARGE SCALE GENOMIC DNA]</scope>
</reference>
<evidence type="ECO:0000313" key="8">
    <source>
        <dbReference type="EMBL" id="SBT46794.1"/>
    </source>
</evidence>
<dbReference type="AlphaFoldDB" id="A0A1A8ZSJ1"/>
<evidence type="ECO:0000256" key="4">
    <source>
        <dbReference type="SAM" id="MobiDB-lite"/>
    </source>
</evidence>
<feature type="domain" description="RRM" evidence="6">
    <location>
        <begin position="50"/>
        <end position="131"/>
    </location>
</feature>
<dbReference type="Gene3D" id="2.20.70.10">
    <property type="match status" value="1"/>
</dbReference>
<dbReference type="SMART" id="SM00456">
    <property type="entry name" value="WW"/>
    <property type="match status" value="1"/>
</dbReference>
<protein>
    <submittedName>
        <fullName evidence="8">CUGBP Elav-like family member 2, putative (CELF2)</fullName>
    </submittedName>
</protein>
<dbReference type="GO" id="GO:1990904">
    <property type="term" value="C:ribonucleoprotein complex"/>
    <property type="evidence" value="ECO:0007669"/>
    <property type="project" value="InterPro"/>
</dbReference>
<feature type="region of interest" description="Disordered" evidence="4">
    <location>
        <begin position="1"/>
        <end position="26"/>
    </location>
</feature>
<dbReference type="PRINTS" id="PR00961">
    <property type="entry name" value="HUDSXLRNA"/>
</dbReference>
<keyword evidence="1" id="KW-0677">Repeat</keyword>
<organism evidence="8 9">
    <name type="scientific">Plasmodium ovale wallikeri</name>
    <dbReference type="NCBI Taxonomy" id="864142"/>
    <lineage>
        <taxon>Eukaryota</taxon>
        <taxon>Sar</taxon>
        <taxon>Alveolata</taxon>
        <taxon>Apicomplexa</taxon>
        <taxon>Aconoidasida</taxon>
        <taxon>Haemosporida</taxon>
        <taxon>Plasmodiidae</taxon>
        <taxon>Plasmodium</taxon>
        <taxon>Plasmodium (Plasmodium)</taxon>
    </lineage>
</organism>
<dbReference type="PROSITE" id="PS50020">
    <property type="entry name" value="WW_DOMAIN_2"/>
    <property type="match status" value="1"/>
</dbReference>
<dbReference type="SUPFAM" id="SSF51045">
    <property type="entry name" value="WW domain"/>
    <property type="match status" value="1"/>
</dbReference>
<feature type="domain" description="RRM" evidence="6">
    <location>
        <begin position="148"/>
        <end position="228"/>
    </location>
</feature>
<proteinExistence type="predicted"/>
<dbReference type="CDD" id="cd12362">
    <property type="entry name" value="RRM3_CELF1-6"/>
    <property type="match status" value="1"/>
</dbReference>
<dbReference type="InterPro" id="IPR002343">
    <property type="entry name" value="Hud_Sxl_RNA"/>
</dbReference>
<dbReference type="PANTHER" id="PTHR24012">
    <property type="entry name" value="RNA BINDING PROTEIN"/>
    <property type="match status" value="1"/>
</dbReference>
<dbReference type="PROSITE" id="PS01159">
    <property type="entry name" value="WW_DOMAIN_1"/>
    <property type="match status" value="1"/>
</dbReference>
<accession>A0A1A8ZSJ1</accession>
<dbReference type="FunFam" id="3.30.70.330:FF:000237">
    <property type="entry name" value="CUGBP Elav-like family member 2"/>
    <property type="match status" value="1"/>
</dbReference>
<dbReference type="Proteomes" id="UP000078555">
    <property type="component" value="Unassembled WGS sequence"/>
</dbReference>
<feature type="domain" description="RRM" evidence="6">
    <location>
        <begin position="400"/>
        <end position="478"/>
    </location>
</feature>
<dbReference type="GO" id="GO:0003723">
    <property type="term" value="F:RNA binding"/>
    <property type="evidence" value="ECO:0007669"/>
    <property type="project" value="UniProtKB-UniRule"/>
</dbReference>
<evidence type="ECO:0000256" key="1">
    <source>
        <dbReference type="ARBA" id="ARBA00022737"/>
    </source>
</evidence>
<dbReference type="SUPFAM" id="SSF54928">
    <property type="entry name" value="RNA-binding domain, RBD"/>
    <property type="match status" value="2"/>
</dbReference>
<dbReference type="Gene3D" id="3.30.70.330">
    <property type="match status" value="3"/>
</dbReference>
<dbReference type="Proteomes" id="UP000078550">
    <property type="component" value="Unassembled WGS sequence"/>
</dbReference>
<dbReference type="Pfam" id="PF00397">
    <property type="entry name" value="WW"/>
    <property type="match status" value="1"/>
</dbReference>
<evidence type="ECO:0000256" key="3">
    <source>
        <dbReference type="PROSITE-ProRule" id="PRU00176"/>
    </source>
</evidence>
<dbReference type="EMBL" id="FLRD01000139">
    <property type="protein sequence ID" value="SBT46274.1"/>
    <property type="molecule type" value="Genomic_DNA"/>
</dbReference>
<sequence length="509" mass="57609">MNSVNVMNNSAQQYSGEKNESSYGETRITEQGQCSYQMNTPYNPAPSIPAKLFVSSIPKHLTENDIKSIFEEYGSIKDVVFIKDKKPNVNRANVFVRMESIYYAQKAIQDLHGKKILCETLGPLIVKFAIGELENYGVNMNNANENEAKLFVGSLPKDITEEQIRNIFSRYGNVTEVYIMKNSNGVSKRCAFVNYAYKEQGIFAIQNLNGKIAIENAEKPIEVRFAETKNQLQEKQLLNRALLNPLHNNANINMNINSLSNNNMNSSLNLNSSMNMNNNINMNSSMNSMNSGTNNNSSGNSNNNNNSVFMKSQQFKNMSGGVFSRYPVHLNYNLQNNPNQQRNTNSPTHSPWKQYFSKEDGRPYYHNEITGQTQWHKPRKIDQDFINPLNISEVSGPVGANIFIFHIPNEWVQNDLLAAFSPFGNIISAHIATEKDTGRNRGFAFVSYDNVDSAINAVKYMNGFLAHKKKLKVTIKKGEEQYVQALLNQRSKLNSTDSRKHFVNSSLHT</sequence>
<keyword evidence="2 3" id="KW-0694">RNA-binding</keyword>
<dbReference type="InterPro" id="IPR036020">
    <property type="entry name" value="WW_dom_sf"/>
</dbReference>
<feature type="compositionally biased region" description="Low complexity" evidence="4">
    <location>
        <begin position="277"/>
        <end position="307"/>
    </location>
</feature>
<dbReference type="InterPro" id="IPR035979">
    <property type="entry name" value="RBD_domain_sf"/>
</dbReference>
<reference evidence="9 10" key="2">
    <citation type="submission" date="2016-05" db="EMBL/GenBank/DDBJ databases">
        <authorList>
            <person name="Naeem Raeece"/>
        </authorList>
    </citation>
    <scope>NUCLEOTIDE SEQUENCE [LARGE SCALE GENOMIC DNA]</scope>
</reference>
<dbReference type="PROSITE" id="PS50102">
    <property type="entry name" value="RRM"/>
    <property type="match status" value="3"/>
</dbReference>
<dbReference type="InterPro" id="IPR012677">
    <property type="entry name" value="Nucleotide-bd_a/b_plait_sf"/>
</dbReference>
<feature type="region of interest" description="Disordered" evidence="4">
    <location>
        <begin position="277"/>
        <end position="308"/>
    </location>
</feature>
<dbReference type="Pfam" id="PF00076">
    <property type="entry name" value="RRM_1"/>
    <property type="match status" value="3"/>
</dbReference>
<gene>
    <name evidence="7" type="ORF">POVWA1_053400</name>
    <name evidence="8" type="ORF">POVWA2_052670</name>
</gene>
<evidence type="ECO:0000313" key="10">
    <source>
        <dbReference type="Proteomes" id="UP000078555"/>
    </source>
</evidence>